<keyword evidence="4" id="KW-0574">Periplasm</keyword>
<dbReference type="InterPro" id="IPR016148">
    <property type="entry name" value="Pili_assmbl_chaperone_C"/>
</dbReference>
<dbReference type="RefSeq" id="WP_150692297.1">
    <property type="nucleotide sequence ID" value="NZ_CABVJC010000002.1"/>
</dbReference>
<dbReference type="Pfam" id="PF02753">
    <property type="entry name" value="PapD_C"/>
    <property type="match status" value="1"/>
</dbReference>
<gene>
    <name evidence="9" type="primary">yadV_1</name>
    <name evidence="9" type="ORF">PS941_01089</name>
</gene>
<reference evidence="9 10" key="1">
    <citation type="submission" date="2019-09" db="EMBL/GenBank/DDBJ databases">
        <authorList>
            <person name="Chandra G."/>
            <person name="Truman W A."/>
        </authorList>
    </citation>
    <scope>NUCLEOTIDE SEQUENCE [LARGE SCALE GENOMIC DNA]</scope>
    <source>
        <strain evidence="9">PS941</strain>
    </source>
</reference>
<evidence type="ECO:0000259" key="7">
    <source>
        <dbReference type="Pfam" id="PF00345"/>
    </source>
</evidence>
<accession>A0A5E7SFM0</accession>
<keyword evidence="5" id="KW-0143">Chaperone</keyword>
<dbReference type="OrthoDB" id="9131059at2"/>
<feature type="domain" description="Pili assembly chaperone C-terminal" evidence="8">
    <location>
        <begin position="177"/>
        <end position="240"/>
    </location>
</feature>
<evidence type="ECO:0000256" key="6">
    <source>
        <dbReference type="SAM" id="SignalP"/>
    </source>
</evidence>
<evidence type="ECO:0000313" key="9">
    <source>
        <dbReference type="EMBL" id="VVP84760.1"/>
    </source>
</evidence>
<feature type="signal peptide" evidence="6">
    <location>
        <begin position="1"/>
        <end position="33"/>
    </location>
</feature>
<dbReference type="Proteomes" id="UP000326452">
    <property type="component" value="Unassembled WGS sequence"/>
</dbReference>
<dbReference type="AlphaFoldDB" id="A0A5E7SFM0"/>
<dbReference type="InterPro" id="IPR016147">
    <property type="entry name" value="Pili_assmbl_chaperone_N"/>
</dbReference>
<evidence type="ECO:0000259" key="8">
    <source>
        <dbReference type="Pfam" id="PF02753"/>
    </source>
</evidence>
<dbReference type="GO" id="GO:0030288">
    <property type="term" value="C:outer membrane-bounded periplasmic space"/>
    <property type="evidence" value="ECO:0007669"/>
    <property type="project" value="InterPro"/>
</dbReference>
<name>A0A5E7SFM0_PSEFL</name>
<evidence type="ECO:0000256" key="5">
    <source>
        <dbReference type="ARBA" id="ARBA00023186"/>
    </source>
</evidence>
<organism evidence="9 10">
    <name type="scientific">Pseudomonas fluorescens</name>
    <dbReference type="NCBI Taxonomy" id="294"/>
    <lineage>
        <taxon>Bacteria</taxon>
        <taxon>Pseudomonadati</taxon>
        <taxon>Pseudomonadota</taxon>
        <taxon>Gammaproteobacteria</taxon>
        <taxon>Pseudomonadales</taxon>
        <taxon>Pseudomonadaceae</taxon>
        <taxon>Pseudomonas</taxon>
    </lineage>
</organism>
<dbReference type="Gene3D" id="2.60.40.10">
    <property type="entry name" value="Immunoglobulins"/>
    <property type="match status" value="2"/>
</dbReference>
<dbReference type="GO" id="GO:0071555">
    <property type="term" value="P:cell wall organization"/>
    <property type="evidence" value="ECO:0007669"/>
    <property type="project" value="InterPro"/>
</dbReference>
<dbReference type="InterPro" id="IPR001829">
    <property type="entry name" value="Pili_assmbl_chaperone_bac"/>
</dbReference>
<comment type="subcellular location">
    <subcellularLocation>
        <location evidence="1">Periplasm</location>
    </subcellularLocation>
</comment>
<feature type="chain" id="PRO_5022860350" evidence="6">
    <location>
        <begin position="34"/>
        <end position="249"/>
    </location>
</feature>
<dbReference type="SUPFAM" id="SSF49584">
    <property type="entry name" value="Periplasmic chaperone C-domain"/>
    <property type="match status" value="1"/>
</dbReference>
<evidence type="ECO:0000256" key="1">
    <source>
        <dbReference type="ARBA" id="ARBA00004418"/>
    </source>
</evidence>
<dbReference type="EMBL" id="CABVJC010000002">
    <property type="protein sequence ID" value="VVP84760.1"/>
    <property type="molecule type" value="Genomic_DNA"/>
</dbReference>
<sequence precursor="true">MKTQLLSHASAFVLRTICCIALIASASTLPAQAGVMLNGTRIVLGASERSVSTIVSNTSRNDYAVQVWVNDMADSRARVSPFIAMPALFRVRAGEEQVVRIIKTPGELPNDRESVFYFNAQEIPVQDPREENSLKVAIRTRVKLFYRPRGLPGTALQAPAQLEWKLIAQPQGTLLRVTNPSAYYITFIGIRVLDGQTPIDLSDTEMLAPKSTLEYPLKHQIGASGATVEFSTINDYGGYQDPLKARVRF</sequence>
<dbReference type="SUPFAM" id="SSF49354">
    <property type="entry name" value="PapD-like"/>
    <property type="match status" value="1"/>
</dbReference>
<protein>
    <submittedName>
        <fullName evidence="9">Putative fimbrial chaperone YadV</fullName>
    </submittedName>
</protein>
<evidence type="ECO:0000313" key="10">
    <source>
        <dbReference type="Proteomes" id="UP000326452"/>
    </source>
</evidence>
<proteinExistence type="inferred from homology"/>
<dbReference type="InterPro" id="IPR036316">
    <property type="entry name" value="Pili_assmbl_chap_C_dom_sf"/>
</dbReference>
<dbReference type="InterPro" id="IPR008962">
    <property type="entry name" value="PapD-like_sf"/>
</dbReference>
<dbReference type="Pfam" id="PF00345">
    <property type="entry name" value="PapD_N"/>
    <property type="match status" value="1"/>
</dbReference>
<dbReference type="InterPro" id="IPR013783">
    <property type="entry name" value="Ig-like_fold"/>
</dbReference>
<dbReference type="InterPro" id="IPR050643">
    <property type="entry name" value="Periplasmic_pilus_chap"/>
</dbReference>
<evidence type="ECO:0000256" key="2">
    <source>
        <dbReference type="ARBA" id="ARBA00007399"/>
    </source>
</evidence>
<evidence type="ECO:0000256" key="3">
    <source>
        <dbReference type="ARBA" id="ARBA00022729"/>
    </source>
</evidence>
<feature type="domain" description="Pili assembly chaperone N-terminal" evidence="7">
    <location>
        <begin position="34"/>
        <end position="151"/>
    </location>
</feature>
<keyword evidence="3 6" id="KW-0732">Signal</keyword>
<dbReference type="PRINTS" id="PR00969">
    <property type="entry name" value="CHAPERONPILI"/>
</dbReference>
<evidence type="ECO:0000256" key="4">
    <source>
        <dbReference type="ARBA" id="ARBA00022764"/>
    </source>
</evidence>
<dbReference type="PANTHER" id="PTHR30251">
    <property type="entry name" value="PILUS ASSEMBLY CHAPERONE"/>
    <property type="match status" value="1"/>
</dbReference>
<comment type="similarity">
    <text evidence="2">Belongs to the periplasmic pilus chaperone family.</text>
</comment>
<dbReference type="PANTHER" id="PTHR30251:SF6">
    <property type="entry name" value="FIMBRIAL CHAPERONE YFCS-RELATED"/>
    <property type="match status" value="1"/>
</dbReference>